<name>A0A1G6P1E4_9BACL</name>
<dbReference type="Gene3D" id="3.90.79.10">
    <property type="entry name" value="Nucleoside Triphosphate Pyrophosphohydrolase"/>
    <property type="match status" value="1"/>
</dbReference>
<keyword evidence="1 2" id="KW-0378">Hydrolase</keyword>
<dbReference type="GO" id="GO:0004081">
    <property type="term" value="F:bis(5'-nucleosyl)-tetraphosphatase (asymmetrical) activity"/>
    <property type="evidence" value="ECO:0007669"/>
    <property type="project" value="TreeGrafter"/>
</dbReference>
<comment type="similarity">
    <text evidence="2">Belongs to the Nudix hydrolase family.</text>
</comment>
<dbReference type="GO" id="GO:0006167">
    <property type="term" value="P:AMP biosynthetic process"/>
    <property type="evidence" value="ECO:0007669"/>
    <property type="project" value="TreeGrafter"/>
</dbReference>
<reference evidence="4 5" key="1">
    <citation type="submission" date="2016-10" db="EMBL/GenBank/DDBJ databases">
        <authorList>
            <person name="de Groot N.N."/>
        </authorList>
    </citation>
    <scope>NUCLEOTIDE SEQUENCE [LARGE SCALE GENOMIC DNA]</scope>
    <source>
        <strain evidence="4 5">DSM 45514</strain>
    </source>
</reference>
<dbReference type="PROSITE" id="PS51462">
    <property type="entry name" value="NUDIX"/>
    <property type="match status" value="1"/>
</dbReference>
<dbReference type="PANTHER" id="PTHR21340:SF0">
    <property type="entry name" value="BIS(5'-NUCLEOSYL)-TETRAPHOSPHATASE [ASYMMETRICAL]"/>
    <property type="match status" value="1"/>
</dbReference>
<dbReference type="PRINTS" id="PR00502">
    <property type="entry name" value="NUDIXFAMILY"/>
</dbReference>
<dbReference type="Proteomes" id="UP000199387">
    <property type="component" value="Unassembled WGS sequence"/>
</dbReference>
<dbReference type="GO" id="GO:0006754">
    <property type="term" value="P:ATP biosynthetic process"/>
    <property type="evidence" value="ECO:0007669"/>
    <property type="project" value="TreeGrafter"/>
</dbReference>
<dbReference type="SUPFAM" id="SSF55811">
    <property type="entry name" value="Nudix"/>
    <property type="match status" value="1"/>
</dbReference>
<gene>
    <name evidence="4" type="ORF">SAMN04488112_11531</name>
</gene>
<dbReference type="InterPro" id="IPR015797">
    <property type="entry name" value="NUDIX_hydrolase-like_dom_sf"/>
</dbReference>
<evidence type="ECO:0000313" key="4">
    <source>
        <dbReference type="EMBL" id="SDC74110.1"/>
    </source>
</evidence>
<proteinExistence type="inferred from homology"/>
<keyword evidence="5" id="KW-1185">Reference proteome</keyword>
<evidence type="ECO:0000259" key="3">
    <source>
        <dbReference type="PROSITE" id="PS51462"/>
    </source>
</evidence>
<dbReference type="PROSITE" id="PS00893">
    <property type="entry name" value="NUDIX_BOX"/>
    <property type="match status" value="1"/>
</dbReference>
<dbReference type="InterPro" id="IPR000086">
    <property type="entry name" value="NUDIX_hydrolase_dom"/>
</dbReference>
<dbReference type="InterPro" id="IPR020084">
    <property type="entry name" value="NUDIX_hydrolase_CS"/>
</dbReference>
<dbReference type="InterPro" id="IPR051325">
    <property type="entry name" value="Nudix_hydrolase_domain"/>
</dbReference>
<dbReference type="Pfam" id="PF00293">
    <property type="entry name" value="NUDIX"/>
    <property type="match status" value="1"/>
</dbReference>
<dbReference type="CDD" id="cd03673">
    <property type="entry name" value="NUDIX_Ap6A_hydrolase"/>
    <property type="match status" value="1"/>
</dbReference>
<feature type="domain" description="Nudix hydrolase" evidence="3">
    <location>
        <begin position="30"/>
        <end position="160"/>
    </location>
</feature>
<dbReference type="STRING" id="1236220.SAMN04488112_11531"/>
<sequence length="178" mass="20227">MPDRTGYATICSHGLSQVVPQHKKGVNTGVKEVSAGGVVYKWVNDTCSILLIEDRYSRWTLPKGKQESGETFEQTALREIEEETGIRGTIEQPLEVITYHYFHPDHGDVEKQVHYYLVSAKNNQATPQLSEIASVAWLSPEEAWNRQQREGYDNNHQVLLKAFQRLGLRTKAKEGNET</sequence>
<dbReference type="AlphaFoldDB" id="A0A1G6P1E4"/>
<evidence type="ECO:0000313" key="5">
    <source>
        <dbReference type="Proteomes" id="UP000199387"/>
    </source>
</evidence>
<dbReference type="EMBL" id="FMZA01000015">
    <property type="protein sequence ID" value="SDC74110.1"/>
    <property type="molecule type" value="Genomic_DNA"/>
</dbReference>
<accession>A0A1G6P1E4</accession>
<evidence type="ECO:0000256" key="1">
    <source>
        <dbReference type="ARBA" id="ARBA00022801"/>
    </source>
</evidence>
<organism evidence="4 5">
    <name type="scientific">Melghirimyces thermohalophilus</name>
    <dbReference type="NCBI Taxonomy" id="1236220"/>
    <lineage>
        <taxon>Bacteria</taxon>
        <taxon>Bacillati</taxon>
        <taxon>Bacillota</taxon>
        <taxon>Bacilli</taxon>
        <taxon>Bacillales</taxon>
        <taxon>Thermoactinomycetaceae</taxon>
        <taxon>Melghirimyces</taxon>
    </lineage>
</organism>
<evidence type="ECO:0000256" key="2">
    <source>
        <dbReference type="RuleBase" id="RU003476"/>
    </source>
</evidence>
<protein>
    <submittedName>
        <fullName evidence="4">Diadenosine hexaphosphate hydrolase (ATP-forming)</fullName>
    </submittedName>
</protein>
<dbReference type="InterPro" id="IPR020476">
    <property type="entry name" value="Nudix_hydrolase"/>
</dbReference>
<dbReference type="PANTHER" id="PTHR21340">
    <property type="entry name" value="DIADENOSINE 5,5-P1,P4-TETRAPHOSPHATE PYROPHOSPHOHYDROLASE MUTT"/>
    <property type="match status" value="1"/>
</dbReference>